<dbReference type="RefSeq" id="WP_269312313.1">
    <property type="nucleotide sequence ID" value="NZ_CP114052.1"/>
</dbReference>
<protein>
    <submittedName>
        <fullName evidence="1">Uncharacterized protein</fullName>
    </submittedName>
</protein>
<sequence length="132" mass="15740">MQTAKENYNTIELQEIAISCENKIRYELQKADTIKECICYGQKDKEDYRPCKSIVYTGHIVNKRESIVYSEIKSESNNIYIENNGKYQLANFIDKMLVIVSKEDDIEYKYLDIKLVMILENTKYIHKFRVYK</sequence>
<evidence type="ECO:0000313" key="1">
    <source>
        <dbReference type="EMBL" id="WAW15637.1"/>
    </source>
</evidence>
<reference evidence="1" key="1">
    <citation type="submission" date="2022-12" db="EMBL/GenBank/DDBJ databases">
        <title>Peptostreptococcus.</title>
        <authorList>
            <person name="Lee S.H."/>
        </authorList>
    </citation>
    <scope>NUCLEOTIDE SEQUENCE</scope>
    <source>
        <strain evidence="1">CBA3647</strain>
    </source>
</reference>
<evidence type="ECO:0000313" key="2">
    <source>
        <dbReference type="Proteomes" id="UP001164187"/>
    </source>
</evidence>
<proteinExistence type="predicted"/>
<dbReference type="EMBL" id="CP114052">
    <property type="protein sequence ID" value="WAW15637.1"/>
    <property type="molecule type" value="Genomic_DNA"/>
</dbReference>
<organism evidence="1 2">
    <name type="scientific">Peptostreptococcus equinus</name>
    <dbReference type="NCBI Taxonomy" id="3003601"/>
    <lineage>
        <taxon>Bacteria</taxon>
        <taxon>Bacillati</taxon>
        <taxon>Bacillota</taxon>
        <taxon>Clostridia</taxon>
        <taxon>Peptostreptococcales</taxon>
        <taxon>Peptostreptococcaceae</taxon>
        <taxon>Peptostreptococcus</taxon>
    </lineage>
</organism>
<dbReference type="Proteomes" id="UP001164187">
    <property type="component" value="Chromosome"/>
</dbReference>
<keyword evidence="2" id="KW-1185">Reference proteome</keyword>
<gene>
    <name evidence="1" type="ORF">O0R46_04100</name>
</gene>
<name>A0ABY7JV97_9FIRM</name>
<accession>A0ABY7JV97</accession>